<evidence type="ECO:0000313" key="3">
    <source>
        <dbReference type="EMBL" id="TWH81703.1"/>
    </source>
</evidence>
<dbReference type="GO" id="GO:0032259">
    <property type="term" value="P:methylation"/>
    <property type="evidence" value="ECO:0007669"/>
    <property type="project" value="UniProtKB-KW"/>
</dbReference>
<feature type="domain" description="Methyltransferase" evidence="2">
    <location>
        <begin position="36"/>
        <end position="130"/>
    </location>
</feature>
<dbReference type="SUPFAM" id="SSF53335">
    <property type="entry name" value="S-adenosyl-L-methionine-dependent methyltransferases"/>
    <property type="match status" value="1"/>
</dbReference>
<keyword evidence="1 3" id="KW-0808">Transferase</keyword>
<comment type="caution">
    <text evidence="3">The sequence shown here is derived from an EMBL/GenBank/DDBJ whole genome shotgun (WGS) entry which is preliminary data.</text>
</comment>
<keyword evidence="3" id="KW-0489">Methyltransferase</keyword>
<dbReference type="EMBL" id="VLKH01000003">
    <property type="protein sequence ID" value="TWH81703.1"/>
    <property type="molecule type" value="Genomic_DNA"/>
</dbReference>
<proteinExistence type="predicted"/>
<dbReference type="Pfam" id="PF13649">
    <property type="entry name" value="Methyltransf_25"/>
    <property type="match status" value="1"/>
</dbReference>
<reference evidence="3 4" key="1">
    <citation type="submission" date="2019-07" db="EMBL/GenBank/DDBJ databases">
        <title>Genomic Encyclopedia of Type Strains, Phase I: the one thousand microbial genomes (KMG-I) project.</title>
        <authorList>
            <person name="Kyrpides N."/>
        </authorList>
    </citation>
    <scope>NUCLEOTIDE SEQUENCE [LARGE SCALE GENOMIC DNA]</scope>
    <source>
        <strain evidence="3 4">DSM 13558</strain>
    </source>
</reference>
<evidence type="ECO:0000313" key="4">
    <source>
        <dbReference type="Proteomes" id="UP000315343"/>
    </source>
</evidence>
<dbReference type="RefSeq" id="WP_145081875.1">
    <property type="nucleotide sequence ID" value="NZ_DAMBUX010000019.1"/>
</dbReference>
<evidence type="ECO:0000259" key="2">
    <source>
        <dbReference type="Pfam" id="PF13649"/>
    </source>
</evidence>
<keyword evidence="4" id="KW-1185">Reference proteome</keyword>
<gene>
    <name evidence="3" type="ORF">LY60_01458</name>
</gene>
<protein>
    <submittedName>
        <fullName evidence="3">Methyltransferase family protein</fullName>
    </submittedName>
</protein>
<dbReference type="InterPro" id="IPR029063">
    <property type="entry name" value="SAM-dependent_MTases_sf"/>
</dbReference>
<dbReference type="Proteomes" id="UP000315343">
    <property type="component" value="Unassembled WGS sequence"/>
</dbReference>
<dbReference type="InterPro" id="IPR041698">
    <property type="entry name" value="Methyltransf_25"/>
</dbReference>
<dbReference type="Gene3D" id="3.40.50.150">
    <property type="entry name" value="Vaccinia Virus protein VP39"/>
    <property type="match status" value="1"/>
</dbReference>
<dbReference type="GO" id="GO:0008168">
    <property type="term" value="F:methyltransferase activity"/>
    <property type="evidence" value="ECO:0007669"/>
    <property type="project" value="UniProtKB-KW"/>
</dbReference>
<dbReference type="OrthoDB" id="9804312at2"/>
<dbReference type="AlphaFoldDB" id="A0A562JF64"/>
<sequence>MENDWEKYYKNSIGICGSMPDFRLIQYLDLVSKGNVLDLGIGEGRNSIPFAVKSFNIDGIDTSDTALSQCKEVFDKQGLNVNLVNCNLKDYNIKQDNYNLIIIANVLNFFNKLNINMIIHGIREGLKEDGILYLSVFSTLEPKYSELNISQKQVEENTFYLEERNSYVHYFTQNEITEYFSDFELICLYEGIEYDISHGNPHYHGGIEFMARKKRIIT</sequence>
<name>A0A562JF64_9FIRM</name>
<evidence type="ECO:0000256" key="1">
    <source>
        <dbReference type="ARBA" id="ARBA00022679"/>
    </source>
</evidence>
<organism evidence="3 4">
    <name type="scientific">Sedimentibacter saalensis</name>
    <dbReference type="NCBI Taxonomy" id="130788"/>
    <lineage>
        <taxon>Bacteria</taxon>
        <taxon>Bacillati</taxon>
        <taxon>Bacillota</taxon>
        <taxon>Tissierellia</taxon>
        <taxon>Sedimentibacter</taxon>
    </lineage>
</organism>
<dbReference type="PANTHER" id="PTHR43861">
    <property type="entry name" value="TRANS-ACONITATE 2-METHYLTRANSFERASE-RELATED"/>
    <property type="match status" value="1"/>
</dbReference>
<accession>A0A562JF64</accession>
<dbReference type="CDD" id="cd02440">
    <property type="entry name" value="AdoMet_MTases"/>
    <property type="match status" value="1"/>
</dbReference>